<dbReference type="Gene3D" id="3.10.310.10">
    <property type="entry name" value="Diaminopimelate Epimerase, Chain A, domain 1"/>
    <property type="match status" value="2"/>
</dbReference>
<dbReference type="InterPro" id="IPR007400">
    <property type="entry name" value="PrpF-like"/>
</dbReference>
<dbReference type="PANTHER" id="PTHR43709:SF3">
    <property type="entry name" value="ISOMERASE YBHH-RELATED"/>
    <property type="match status" value="1"/>
</dbReference>
<keyword evidence="2 3" id="KW-0413">Isomerase</keyword>
<comment type="similarity">
    <text evidence="1">Belongs to the PrpF family.</text>
</comment>
<sequence length="362" mass="36935">MTTGGPDEVRCMLMRGGTSKGAYFLAGDLPSQPAVRDDLLLRVMGSPDPRQIDGLGGAHPLTSKVAVVSASADPAVDVDYLFLQVGVETGEVSDRQNCGNVLAGVGPFAVERGLVAAADGETSVRIRMLNTGGLAIATFPAPGGRVDYTGSAEVSGVPGTAAPVVIEFPPDGSPLLPTGSVRDTVAGIPVTCVDNGMPTVLIAASSLKITGYEDPEDLEKDLALGGRLREIRLAAGPLMGLGEVEGTTVPKLSLLAPPVHGGAVMTRTFLPVRCHTSIGVLAAASVAAGLRIEGGVGQDVAELPAAGERLRIEHPTGFLDIEAGVDAGGPRPVARRTAVVRTARKIFDGTVFARPAGIASRS</sequence>
<evidence type="ECO:0000313" key="4">
    <source>
        <dbReference type="Proteomes" id="UP001518140"/>
    </source>
</evidence>
<dbReference type="NCBIfam" id="NF033377">
    <property type="entry name" value="OMA_tautomer"/>
    <property type="match status" value="1"/>
</dbReference>
<keyword evidence="4" id="KW-1185">Reference proteome</keyword>
<reference evidence="3 4" key="1">
    <citation type="submission" date="2020-02" db="EMBL/GenBank/DDBJ databases">
        <title>Whole-genome analyses of novel actinobacteria.</title>
        <authorList>
            <person name="Sahin N."/>
            <person name="Tokatli A."/>
        </authorList>
    </citation>
    <scope>NUCLEOTIDE SEQUENCE [LARGE SCALE GENOMIC DNA]</scope>
    <source>
        <strain evidence="3 4">YC419</strain>
    </source>
</reference>
<dbReference type="Proteomes" id="UP001518140">
    <property type="component" value="Unassembled WGS sequence"/>
</dbReference>
<evidence type="ECO:0000313" key="3">
    <source>
        <dbReference type="EMBL" id="NGO45842.1"/>
    </source>
</evidence>
<gene>
    <name evidence="3" type="ORF">G6048_28125</name>
</gene>
<dbReference type="RefSeq" id="WP_165342389.1">
    <property type="nucleotide sequence ID" value="NZ_JAAKZX010000105.1"/>
</dbReference>
<dbReference type="GO" id="GO:0016853">
    <property type="term" value="F:isomerase activity"/>
    <property type="evidence" value="ECO:0007669"/>
    <property type="project" value="UniProtKB-KW"/>
</dbReference>
<organism evidence="3 4">
    <name type="scientific">Streptomyces ureilyticus</name>
    <dbReference type="NCBI Taxonomy" id="1775131"/>
    <lineage>
        <taxon>Bacteria</taxon>
        <taxon>Bacillati</taxon>
        <taxon>Actinomycetota</taxon>
        <taxon>Actinomycetes</taxon>
        <taxon>Kitasatosporales</taxon>
        <taxon>Streptomycetaceae</taxon>
        <taxon>Streptomyces</taxon>
    </lineage>
</organism>
<dbReference type="EC" id="5.3.2.8" evidence="3"/>
<protein>
    <submittedName>
        <fullName evidence="3">4-oxalomesaconate tautomerase</fullName>
        <ecNumber evidence="3">5.3.2.8</ecNumber>
    </submittedName>
</protein>
<dbReference type="InterPro" id="IPR047687">
    <property type="entry name" value="OMA_tautomer-like"/>
</dbReference>
<evidence type="ECO:0000256" key="1">
    <source>
        <dbReference type="ARBA" id="ARBA00007673"/>
    </source>
</evidence>
<evidence type="ECO:0000256" key="2">
    <source>
        <dbReference type="ARBA" id="ARBA00023235"/>
    </source>
</evidence>
<accession>A0ABX0E3X1</accession>
<dbReference type="EMBL" id="JAAKZX010000105">
    <property type="protein sequence ID" value="NGO45842.1"/>
    <property type="molecule type" value="Genomic_DNA"/>
</dbReference>
<proteinExistence type="inferred from homology"/>
<name>A0ABX0E3X1_9ACTN</name>
<dbReference type="SUPFAM" id="SSF54506">
    <property type="entry name" value="Diaminopimelate epimerase-like"/>
    <property type="match status" value="2"/>
</dbReference>
<dbReference type="Pfam" id="PF04303">
    <property type="entry name" value="PrpF"/>
    <property type="match status" value="1"/>
</dbReference>
<comment type="caution">
    <text evidence="3">The sequence shown here is derived from an EMBL/GenBank/DDBJ whole genome shotgun (WGS) entry which is preliminary data.</text>
</comment>
<dbReference type="PANTHER" id="PTHR43709">
    <property type="entry name" value="ACONITATE ISOMERASE-RELATED"/>
    <property type="match status" value="1"/>
</dbReference>